<dbReference type="Pfam" id="PF11800">
    <property type="entry name" value="RP-C_C"/>
    <property type="match status" value="1"/>
</dbReference>
<protein>
    <recommendedName>
        <fullName evidence="1">Plasmid replication protein C C-terminal domain-containing protein</fullName>
    </recommendedName>
</protein>
<gene>
    <name evidence="2" type="ORF">KL86APRO_10099</name>
</gene>
<sequence>MVSPVVALAAASDRFRAHIPAGCRRPSVGDIEEAARSLWAEVDVGVWAWRQACELIGAYPAALCLLIADRRTAEGEVSSIGGYFLNSIRRAPAGKLHLDRSIRALANPRAAEERAAIRGFYAAEAGSGVRYDA</sequence>
<evidence type="ECO:0000313" key="2">
    <source>
        <dbReference type="EMBL" id="SBV91228.1"/>
    </source>
</evidence>
<reference evidence="2" key="1">
    <citation type="submission" date="2016-04" db="EMBL/GenBank/DDBJ databases">
        <authorList>
            <person name="Evans L.H."/>
            <person name="Alamgir A."/>
            <person name="Owens N."/>
            <person name="Weber N.D."/>
            <person name="Virtaneva K."/>
            <person name="Barbian K."/>
            <person name="Babar A."/>
            <person name="Rosenke K."/>
        </authorList>
    </citation>
    <scope>NUCLEOTIDE SEQUENCE</scope>
    <source>
        <strain evidence="2">86</strain>
    </source>
</reference>
<dbReference type="AlphaFoldDB" id="A0A212IVI8"/>
<organism evidence="2">
    <name type="scientific">uncultured Alphaproteobacteria bacterium</name>
    <dbReference type="NCBI Taxonomy" id="91750"/>
    <lineage>
        <taxon>Bacteria</taxon>
        <taxon>Pseudomonadati</taxon>
        <taxon>Pseudomonadota</taxon>
        <taxon>Alphaproteobacteria</taxon>
        <taxon>environmental samples</taxon>
    </lineage>
</organism>
<evidence type="ECO:0000259" key="1">
    <source>
        <dbReference type="Pfam" id="PF11800"/>
    </source>
</evidence>
<feature type="domain" description="Plasmid replication protein C C-terminal" evidence="1">
    <location>
        <begin position="24"/>
        <end position="106"/>
    </location>
</feature>
<dbReference type="EMBL" id="FLUO01000001">
    <property type="protein sequence ID" value="SBV91228.1"/>
    <property type="molecule type" value="Genomic_DNA"/>
</dbReference>
<dbReference type="InterPro" id="IPR021760">
    <property type="entry name" value="RepC_C"/>
</dbReference>
<accession>A0A212IVI8</accession>
<name>A0A212IVI8_9PROT</name>
<proteinExistence type="predicted"/>